<sequence length="237" mass="26460">VKDALLKSEDILPTPVQVKSEPAEKNITPPPLFHAGNEQTREGVETLGDTFTVFERDSQQWMPRLQNNPEMGSGEFLSSSEQNMPSFPGMAQLLPPPAEASCSTFSFPGKPYGELKNSMISQTPFGSSDPLMISQEGGLHGMTETLMNHVHQRRSRSFQVIKPKKCFICSYCGKIFERAGHLERHLRIHTGEKPYGCHICGRCFNQKSSLKGHMKTHRNGKKGAKVSFERQNLSVTL</sequence>
<dbReference type="FunFam" id="3.30.160.60:FF:000557">
    <property type="entry name" value="zinc finger and SCAN domain-containing protein 29"/>
    <property type="match status" value="1"/>
</dbReference>
<dbReference type="Gene3D" id="3.30.160.60">
    <property type="entry name" value="Classic Zinc Finger"/>
    <property type="match status" value="2"/>
</dbReference>
<reference evidence="10" key="2">
    <citation type="submission" date="2025-08" db="UniProtKB">
        <authorList>
            <consortium name="Ensembl"/>
        </authorList>
    </citation>
    <scope>IDENTIFICATION</scope>
</reference>
<reference evidence="11" key="1">
    <citation type="submission" date="2020-03" db="EMBL/GenBank/DDBJ databases">
        <title>Evolution of repeat sequences and sex chromosomes of tilapia species revealed by chromosome-level genomes.</title>
        <authorList>
            <person name="Xu L."/>
            <person name="Tao W."/>
            <person name="Wang D."/>
            <person name="Zhou Q."/>
        </authorList>
    </citation>
    <scope>NUCLEOTIDE SEQUENCE [LARGE SCALE GENOMIC DNA]</scope>
    <source>
        <strain evidence="11">Israel</strain>
    </source>
</reference>
<keyword evidence="4 7" id="KW-0863">Zinc-finger</keyword>
<dbReference type="Pfam" id="PF00096">
    <property type="entry name" value="zf-C2H2"/>
    <property type="match status" value="2"/>
</dbReference>
<feature type="domain" description="C2H2-type" evidence="9">
    <location>
        <begin position="195"/>
        <end position="222"/>
    </location>
</feature>
<dbReference type="InterPro" id="IPR013087">
    <property type="entry name" value="Znf_C2H2_type"/>
</dbReference>
<accession>A0AAZ1X4V8</accession>
<feature type="region of interest" description="Disordered" evidence="8">
    <location>
        <begin position="1"/>
        <end position="38"/>
    </location>
</feature>
<dbReference type="GO" id="GO:0000981">
    <property type="term" value="F:DNA-binding transcription factor activity, RNA polymerase II-specific"/>
    <property type="evidence" value="ECO:0007669"/>
    <property type="project" value="TreeGrafter"/>
</dbReference>
<dbReference type="InterPro" id="IPR036236">
    <property type="entry name" value="Znf_C2H2_sf"/>
</dbReference>
<dbReference type="FunFam" id="3.30.160.60:FF:001498">
    <property type="entry name" value="Zinc finger protein 404"/>
    <property type="match status" value="1"/>
</dbReference>
<dbReference type="PROSITE" id="PS50157">
    <property type="entry name" value="ZINC_FINGER_C2H2_2"/>
    <property type="match status" value="2"/>
</dbReference>
<evidence type="ECO:0000256" key="8">
    <source>
        <dbReference type="SAM" id="MobiDB-lite"/>
    </source>
</evidence>
<dbReference type="InterPro" id="IPR050717">
    <property type="entry name" value="C2H2-ZF_Transcription_Reg"/>
</dbReference>
<evidence type="ECO:0000313" key="11">
    <source>
        <dbReference type="Proteomes" id="UP000472276"/>
    </source>
</evidence>
<reference evidence="10" key="3">
    <citation type="submission" date="2025-09" db="UniProtKB">
        <authorList>
            <consortium name="Ensembl"/>
        </authorList>
    </citation>
    <scope>IDENTIFICATION</scope>
</reference>
<proteinExistence type="predicted"/>
<keyword evidence="6" id="KW-0539">Nucleus</keyword>
<dbReference type="GO" id="GO:0005634">
    <property type="term" value="C:nucleus"/>
    <property type="evidence" value="ECO:0007669"/>
    <property type="project" value="UniProtKB-SubCell"/>
</dbReference>
<dbReference type="PANTHER" id="PTHR14196:SF12">
    <property type="entry name" value="ZINC FINGER PROTEIN 208-LIKE"/>
    <property type="match status" value="1"/>
</dbReference>
<dbReference type="SMART" id="SM00355">
    <property type="entry name" value="ZnF_C2H2"/>
    <property type="match status" value="2"/>
</dbReference>
<evidence type="ECO:0000256" key="3">
    <source>
        <dbReference type="ARBA" id="ARBA00022737"/>
    </source>
</evidence>
<keyword evidence="3" id="KW-0677">Repeat</keyword>
<dbReference type="Ensembl" id="ENSOABT00000070389.1">
    <property type="protein sequence ID" value="ENSOABP00000062733.1"/>
    <property type="gene ID" value="ENSOABG00000037485.1"/>
</dbReference>
<evidence type="ECO:0000256" key="1">
    <source>
        <dbReference type="ARBA" id="ARBA00004123"/>
    </source>
</evidence>
<evidence type="ECO:0000256" key="7">
    <source>
        <dbReference type="PROSITE-ProRule" id="PRU00042"/>
    </source>
</evidence>
<keyword evidence="11" id="KW-1185">Reference proteome</keyword>
<dbReference type="SUPFAM" id="SSF57667">
    <property type="entry name" value="beta-beta-alpha zinc fingers"/>
    <property type="match status" value="1"/>
</dbReference>
<evidence type="ECO:0000256" key="4">
    <source>
        <dbReference type="ARBA" id="ARBA00022771"/>
    </source>
</evidence>
<protein>
    <recommendedName>
        <fullName evidence="9">C2H2-type domain-containing protein</fullName>
    </recommendedName>
</protein>
<evidence type="ECO:0000313" key="10">
    <source>
        <dbReference type="Ensembl" id="ENSOABP00000062733.1"/>
    </source>
</evidence>
<dbReference type="Proteomes" id="UP000472276">
    <property type="component" value="Unassembled WGS sequence"/>
</dbReference>
<dbReference type="PROSITE" id="PS00028">
    <property type="entry name" value="ZINC_FINGER_C2H2_1"/>
    <property type="match status" value="2"/>
</dbReference>
<feature type="compositionally biased region" description="Basic and acidic residues" evidence="8">
    <location>
        <begin position="1"/>
        <end position="10"/>
    </location>
</feature>
<keyword evidence="2" id="KW-0479">Metal-binding</keyword>
<dbReference type="PANTHER" id="PTHR14196">
    <property type="entry name" value="ODD-SKIPPED - RELATED"/>
    <property type="match status" value="1"/>
</dbReference>
<dbReference type="GO" id="GO:0008270">
    <property type="term" value="F:zinc ion binding"/>
    <property type="evidence" value="ECO:0007669"/>
    <property type="project" value="UniProtKB-KW"/>
</dbReference>
<evidence type="ECO:0000256" key="2">
    <source>
        <dbReference type="ARBA" id="ARBA00022723"/>
    </source>
</evidence>
<feature type="domain" description="C2H2-type" evidence="9">
    <location>
        <begin position="167"/>
        <end position="194"/>
    </location>
</feature>
<comment type="subcellular location">
    <subcellularLocation>
        <location evidence="1">Nucleus</location>
    </subcellularLocation>
</comment>
<organism evidence="10 11">
    <name type="scientific">Oreochromis aureus</name>
    <name type="common">Israeli tilapia</name>
    <name type="synonym">Chromis aureus</name>
    <dbReference type="NCBI Taxonomy" id="47969"/>
    <lineage>
        <taxon>Eukaryota</taxon>
        <taxon>Metazoa</taxon>
        <taxon>Chordata</taxon>
        <taxon>Craniata</taxon>
        <taxon>Vertebrata</taxon>
        <taxon>Euteleostomi</taxon>
        <taxon>Actinopterygii</taxon>
        <taxon>Neopterygii</taxon>
        <taxon>Teleostei</taxon>
        <taxon>Neoteleostei</taxon>
        <taxon>Acanthomorphata</taxon>
        <taxon>Ovalentaria</taxon>
        <taxon>Cichlomorphae</taxon>
        <taxon>Cichliformes</taxon>
        <taxon>Cichlidae</taxon>
        <taxon>African cichlids</taxon>
        <taxon>Pseudocrenilabrinae</taxon>
        <taxon>Oreochromini</taxon>
        <taxon>Oreochromis</taxon>
    </lineage>
</organism>
<evidence type="ECO:0000259" key="9">
    <source>
        <dbReference type="PROSITE" id="PS50157"/>
    </source>
</evidence>
<dbReference type="AlphaFoldDB" id="A0AAZ1X4V8"/>
<evidence type="ECO:0000256" key="5">
    <source>
        <dbReference type="ARBA" id="ARBA00022833"/>
    </source>
</evidence>
<name>A0AAZ1X4V8_OREAU</name>
<keyword evidence="5" id="KW-0862">Zinc</keyword>
<dbReference type="GO" id="GO:0000977">
    <property type="term" value="F:RNA polymerase II transcription regulatory region sequence-specific DNA binding"/>
    <property type="evidence" value="ECO:0007669"/>
    <property type="project" value="TreeGrafter"/>
</dbReference>
<evidence type="ECO:0000256" key="6">
    <source>
        <dbReference type="ARBA" id="ARBA00023242"/>
    </source>
</evidence>